<keyword evidence="2" id="KW-0436">Ligase</keyword>
<keyword evidence="3" id="KW-1185">Reference proteome</keyword>
<sequence length="489" mass="53144">MDLASQLQQNARTRPRHPAVISTTHVLDYLSLAASSNALAGKLRQKVLPGNRVGIYCTDPIALAISFHGCMLAGVSAIILDPAWPSARLLQMLELFDSPTLLCDRDGEAVLRALGQNPVRVPSDIDDVAAVPALTASYDAQCELLVVFTSGSSGSPKAVMRSRDSWEQSIARCATTLGATKDARTMVPGPLTHGLGLYALVESIATGGTIVAPGRWKAQDVTTLLETENCNRVVAVPSLVRLMLDQLEANLLATLRHVVTGGEPLASQLAQRILRISPQITCTEYYGSSEHSLIAYRAHQRSARYSMPEFIGTFFDGVRAHLHAPQRNGVGRLMIASDFNATGYDPRGPGELERCKDSTGVGDLARLLPENRVQILGRHGEMLNINGNNIYPAEISAALEQCGLIQPVVQAYRDATDKARITAYCLLPDPRTLPDTLELHGELKNLLPTYKIPHDLVFLSDWPLTNSGKRDVFNLPLPTTAGLRKLRLR</sequence>
<keyword evidence="2" id="KW-0560">Oxidoreductase</keyword>
<dbReference type="GO" id="GO:0016874">
    <property type="term" value="F:ligase activity"/>
    <property type="evidence" value="ECO:0007669"/>
    <property type="project" value="UniProtKB-KW"/>
</dbReference>
<evidence type="ECO:0000259" key="1">
    <source>
        <dbReference type="Pfam" id="PF00501"/>
    </source>
</evidence>
<dbReference type="RefSeq" id="WP_188685859.1">
    <property type="nucleotide sequence ID" value="NZ_BMKX01000005.1"/>
</dbReference>
<dbReference type="InterPro" id="IPR042099">
    <property type="entry name" value="ANL_N_sf"/>
</dbReference>
<dbReference type="InterPro" id="IPR050237">
    <property type="entry name" value="ATP-dep_AMP-bd_enzyme"/>
</dbReference>
<dbReference type="Proteomes" id="UP000606115">
    <property type="component" value="Unassembled WGS sequence"/>
</dbReference>
<feature type="domain" description="AMP-dependent synthetase/ligase" evidence="1">
    <location>
        <begin position="7"/>
        <end position="344"/>
    </location>
</feature>
<proteinExistence type="predicted"/>
<dbReference type="Gene3D" id="3.40.50.12780">
    <property type="entry name" value="N-terminal domain of ligase-like"/>
    <property type="match status" value="1"/>
</dbReference>
<keyword evidence="2" id="KW-0503">Monooxygenase</keyword>
<gene>
    <name evidence="2" type="ORF">GCM10007173_23700</name>
</gene>
<accession>A0ABQ2DRE9</accession>
<dbReference type="Gene3D" id="3.30.300.30">
    <property type="match status" value="1"/>
</dbReference>
<dbReference type="GeneID" id="303304724"/>
<name>A0ABQ2DRE9_9MICC</name>
<reference evidence="3" key="1">
    <citation type="journal article" date="2019" name="Int. J. Syst. Evol. Microbiol.">
        <title>The Global Catalogue of Microorganisms (GCM) 10K type strain sequencing project: providing services to taxonomists for standard genome sequencing and annotation.</title>
        <authorList>
            <consortium name="The Broad Institute Genomics Platform"/>
            <consortium name="The Broad Institute Genome Sequencing Center for Infectious Disease"/>
            <person name="Wu L."/>
            <person name="Ma J."/>
        </authorList>
    </citation>
    <scope>NUCLEOTIDE SEQUENCE [LARGE SCALE GENOMIC DNA]</scope>
    <source>
        <strain evidence="3">CGMCC 1.3685</strain>
    </source>
</reference>
<dbReference type="SUPFAM" id="SSF56801">
    <property type="entry name" value="Acetyl-CoA synthetase-like"/>
    <property type="match status" value="1"/>
</dbReference>
<dbReference type="PANTHER" id="PTHR43767:SF10">
    <property type="entry name" value="SURFACTIN SYNTHASE SUBUNIT 1"/>
    <property type="match status" value="1"/>
</dbReference>
<dbReference type="PROSITE" id="PS00455">
    <property type="entry name" value="AMP_BINDING"/>
    <property type="match status" value="1"/>
</dbReference>
<dbReference type="Pfam" id="PF00501">
    <property type="entry name" value="AMP-binding"/>
    <property type="match status" value="1"/>
</dbReference>
<comment type="caution">
    <text evidence="2">The sequence shown here is derived from an EMBL/GenBank/DDBJ whole genome shotgun (WGS) entry which is preliminary data.</text>
</comment>
<organism evidence="2 3">
    <name type="scientific">Glutamicibacter ardleyensis</name>
    <dbReference type="NCBI Taxonomy" id="225894"/>
    <lineage>
        <taxon>Bacteria</taxon>
        <taxon>Bacillati</taxon>
        <taxon>Actinomycetota</taxon>
        <taxon>Actinomycetes</taxon>
        <taxon>Micrococcales</taxon>
        <taxon>Micrococcaceae</taxon>
        <taxon>Glutamicibacter</taxon>
    </lineage>
</organism>
<dbReference type="GO" id="GO:0004497">
    <property type="term" value="F:monooxygenase activity"/>
    <property type="evidence" value="ECO:0007669"/>
    <property type="project" value="UniProtKB-KW"/>
</dbReference>
<evidence type="ECO:0000313" key="3">
    <source>
        <dbReference type="Proteomes" id="UP000606115"/>
    </source>
</evidence>
<dbReference type="EMBL" id="BMKX01000005">
    <property type="protein sequence ID" value="GGJ64022.1"/>
    <property type="molecule type" value="Genomic_DNA"/>
</dbReference>
<evidence type="ECO:0000313" key="2">
    <source>
        <dbReference type="EMBL" id="GGJ64022.1"/>
    </source>
</evidence>
<protein>
    <submittedName>
        <fullName evidence="2">Long-chain-fatty-acid--CoA ligase</fullName>
    </submittedName>
</protein>
<dbReference type="InterPro" id="IPR000873">
    <property type="entry name" value="AMP-dep_synth/lig_dom"/>
</dbReference>
<dbReference type="PANTHER" id="PTHR43767">
    <property type="entry name" value="LONG-CHAIN-FATTY-ACID--COA LIGASE"/>
    <property type="match status" value="1"/>
</dbReference>
<dbReference type="InterPro" id="IPR020845">
    <property type="entry name" value="AMP-binding_CS"/>
</dbReference>
<dbReference type="InterPro" id="IPR045851">
    <property type="entry name" value="AMP-bd_C_sf"/>
</dbReference>